<evidence type="ECO:0000256" key="2">
    <source>
        <dbReference type="ARBA" id="ARBA00006859"/>
    </source>
</evidence>
<gene>
    <name evidence="9" type="ORF">AFUS01_LOCUS21968</name>
</gene>
<dbReference type="OrthoDB" id="29661at2759"/>
<protein>
    <recommendedName>
        <fullName evidence="11">Signal peptide peptidase-like 2B</fullName>
    </recommendedName>
</protein>
<feature type="transmembrane region" description="Helical" evidence="7">
    <location>
        <begin position="292"/>
        <end position="312"/>
    </location>
</feature>
<evidence type="ECO:0000256" key="3">
    <source>
        <dbReference type="ARBA" id="ARBA00022692"/>
    </source>
</evidence>
<evidence type="ECO:0000256" key="5">
    <source>
        <dbReference type="ARBA" id="ARBA00022989"/>
    </source>
</evidence>
<keyword evidence="10" id="KW-1185">Reference proteome</keyword>
<feature type="transmembrane region" description="Helical" evidence="7">
    <location>
        <begin position="410"/>
        <end position="431"/>
    </location>
</feature>
<feature type="signal peptide" evidence="8">
    <location>
        <begin position="1"/>
        <end position="22"/>
    </location>
</feature>
<comment type="caution">
    <text evidence="9">The sequence shown here is derived from an EMBL/GenBank/DDBJ whole genome shotgun (WGS) entry which is preliminary data.</text>
</comment>
<feature type="transmembrane region" description="Helical" evidence="7">
    <location>
        <begin position="443"/>
        <end position="465"/>
    </location>
</feature>
<dbReference type="PANTHER" id="PTHR12174:SF103">
    <property type="entry name" value="INTRAMEMBRANE PROTEASE (IMPAS) FAMILY"/>
    <property type="match status" value="1"/>
</dbReference>
<keyword evidence="8" id="KW-0732">Signal</keyword>
<dbReference type="SMART" id="SM00730">
    <property type="entry name" value="PSN"/>
    <property type="match status" value="1"/>
</dbReference>
<dbReference type="PANTHER" id="PTHR12174">
    <property type="entry name" value="SIGNAL PEPTIDE PEPTIDASE"/>
    <property type="match status" value="1"/>
</dbReference>
<dbReference type="AlphaFoldDB" id="A0A8J2KC81"/>
<evidence type="ECO:0000256" key="1">
    <source>
        <dbReference type="ARBA" id="ARBA00004127"/>
    </source>
</evidence>
<reference evidence="9" key="1">
    <citation type="submission" date="2021-06" db="EMBL/GenBank/DDBJ databases">
        <authorList>
            <person name="Hodson N. C."/>
            <person name="Mongue J. A."/>
            <person name="Jaron S. K."/>
        </authorList>
    </citation>
    <scope>NUCLEOTIDE SEQUENCE</scope>
</reference>
<evidence type="ECO:0000256" key="8">
    <source>
        <dbReference type="SAM" id="SignalP"/>
    </source>
</evidence>
<dbReference type="GO" id="GO:0098554">
    <property type="term" value="C:cytoplasmic side of endoplasmic reticulum membrane"/>
    <property type="evidence" value="ECO:0007669"/>
    <property type="project" value="TreeGrafter"/>
</dbReference>
<dbReference type="GO" id="GO:0098553">
    <property type="term" value="C:lumenal side of endoplasmic reticulum membrane"/>
    <property type="evidence" value="ECO:0007669"/>
    <property type="project" value="TreeGrafter"/>
</dbReference>
<evidence type="ECO:0000256" key="4">
    <source>
        <dbReference type="ARBA" id="ARBA00022801"/>
    </source>
</evidence>
<dbReference type="InterPro" id="IPR006639">
    <property type="entry name" value="Preselin/SPP"/>
</dbReference>
<sequence>MGQSNVVKLLLCIFVMLPSGQGAGKLEYNLGIMKFFNVSSPNTNASLDLCFNYPPKYFTVPTVESKPYVVKDLTEIDICNDTSRAAVSLSESKDTVFLMRYSSDCQLSDYADFVRNNGSGLILISTEFLTNITGNYSMDVFALIGNTTGNKILDYEAQGDLQVQFITAKDDTLFNPTVLILWGLAVVCVVIGSYTGPYREIPSTASEQQILDNNTGTTSASKSQVSMNVMVTLVLVVFITATLLLLYFFYKYLVYFFMAVFCFATARATYDLWLQVLKYFKVDSFMPRIRGYGLHQILLMLVCIAVPITWFFLRNTAAGWVLQDYLGVCFCIHLIQTLRMPNLKICTILLTLLFVYDIFFVFITPFFTSDGESVMVQVATGGGSGETLPLLLKVPSLDFNILSSCVGQRYSMLGFGDIIVPGFLVCFAHSFDILNGDTRRRPYFITASIGYGVGLAIAFVVLTISQTGQPALFYIVPSTLIPIYAVGLCKKQVKQLWSNPEPSAELPA</sequence>
<dbReference type="EMBL" id="CAJVCH010250399">
    <property type="protein sequence ID" value="CAG7733528.1"/>
    <property type="molecule type" value="Genomic_DNA"/>
</dbReference>
<dbReference type="GO" id="GO:0033619">
    <property type="term" value="P:membrane protein proteolysis"/>
    <property type="evidence" value="ECO:0007669"/>
    <property type="project" value="TreeGrafter"/>
</dbReference>
<keyword evidence="5 7" id="KW-1133">Transmembrane helix</keyword>
<evidence type="ECO:0000256" key="7">
    <source>
        <dbReference type="SAM" id="Phobius"/>
    </source>
</evidence>
<dbReference type="GO" id="GO:0005765">
    <property type="term" value="C:lysosomal membrane"/>
    <property type="evidence" value="ECO:0007669"/>
    <property type="project" value="TreeGrafter"/>
</dbReference>
<dbReference type="GO" id="GO:0030660">
    <property type="term" value="C:Golgi-associated vesicle membrane"/>
    <property type="evidence" value="ECO:0007669"/>
    <property type="project" value="TreeGrafter"/>
</dbReference>
<proteinExistence type="inferred from homology"/>
<organism evidence="9 10">
    <name type="scientific">Allacma fusca</name>
    <dbReference type="NCBI Taxonomy" id="39272"/>
    <lineage>
        <taxon>Eukaryota</taxon>
        <taxon>Metazoa</taxon>
        <taxon>Ecdysozoa</taxon>
        <taxon>Arthropoda</taxon>
        <taxon>Hexapoda</taxon>
        <taxon>Collembola</taxon>
        <taxon>Symphypleona</taxon>
        <taxon>Sminthuridae</taxon>
        <taxon>Allacma</taxon>
    </lineage>
</organism>
<evidence type="ECO:0000313" key="10">
    <source>
        <dbReference type="Proteomes" id="UP000708208"/>
    </source>
</evidence>
<keyword evidence="6 7" id="KW-0472">Membrane</keyword>
<evidence type="ECO:0000313" key="9">
    <source>
        <dbReference type="EMBL" id="CAG7733528.1"/>
    </source>
</evidence>
<comment type="subcellular location">
    <subcellularLocation>
        <location evidence="1">Endomembrane system</location>
        <topology evidence="1">Multi-pass membrane protein</topology>
    </subcellularLocation>
</comment>
<keyword evidence="4" id="KW-0378">Hydrolase</keyword>
<name>A0A8J2KC81_9HEXA</name>
<evidence type="ECO:0008006" key="11">
    <source>
        <dbReference type="Google" id="ProtNLM"/>
    </source>
</evidence>
<feature type="transmembrane region" description="Helical" evidence="7">
    <location>
        <begin position="256"/>
        <end position="280"/>
    </location>
</feature>
<feature type="chain" id="PRO_5035292525" description="Signal peptide peptidase-like 2B" evidence="8">
    <location>
        <begin position="23"/>
        <end position="508"/>
    </location>
</feature>
<accession>A0A8J2KC81</accession>
<dbReference type="Proteomes" id="UP000708208">
    <property type="component" value="Unassembled WGS sequence"/>
</dbReference>
<dbReference type="Pfam" id="PF04258">
    <property type="entry name" value="Peptidase_A22B"/>
    <property type="match status" value="1"/>
</dbReference>
<feature type="transmembrane region" description="Helical" evidence="7">
    <location>
        <begin position="229"/>
        <end position="250"/>
    </location>
</feature>
<keyword evidence="3 7" id="KW-0812">Transmembrane</keyword>
<feature type="transmembrane region" description="Helical" evidence="7">
    <location>
        <begin position="471"/>
        <end position="489"/>
    </location>
</feature>
<feature type="transmembrane region" description="Helical" evidence="7">
    <location>
        <begin position="173"/>
        <end position="194"/>
    </location>
</feature>
<dbReference type="GO" id="GO:0042500">
    <property type="term" value="F:aspartic endopeptidase activity, intramembrane cleaving"/>
    <property type="evidence" value="ECO:0007669"/>
    <property type="project" value="InterPro"/>
</dbReference>
<comment type="similarity">
    <text evidence="2">Belongs to the peptidase A22B family.</text>
</comment>
<feature type="transmembrane region" description="Helical" evidence="7">
    <location>
        <begin position="347"/>
        <end position="367"/>
    </location>
</feature>
<evidence type="ECO:0000256" key="6">
    <source>
        <dbReference type="ARBA" id="ARBA00023136"/>
    </source>
</evidence>
<dbReference type="InterPro" id="IPR007369">
    <property type="entry name" value="Peptidase_A22B_SPP"/>
</dbReference>